<organism evidence="2 3">
    <name type="scientific">Vigna unguiculata</name>
    <name type="common">Cowpea</name>
    <dbReference type="NCBI Taxonomy" id="3917"/>
    <lineage>
        <taxon>Eukaryota</taxon>
        <taxon>Viridiplantae</taxon>
        <taxon>Streptophyta</taxon>
        <taxon>Embryophyta</taxon>
        <taxon>Tracheophyta</taxon>
        <taxon>Spermatophyta</taxon>
        <taxon>Magnoliopsida</taxon>
        <taxon>eudicotyledons</taxon>
        <taxon>Gunneridae</taxon>
        <taxon>Pentapetalae</taxon>
        <taxon>rosids</taxon>
        <taxon>fabids</taxon>
        <taxon>Fabales</taxon>
        <taxon>Fabaceae</taxon>
        <taxon>Papilionoideae</taxon>
        <taxon>50 kb inversion clade</taxon>
        <taxon>NPAAA clade</taxon>
        <taxon>indigoferoid/millettioid clade</taxon>
        <taxon>Phaseoleae</taxon>
        <taxon>Vigna</taxon>
    </lineage>
</organism>
<accession>A0A4D6NND3</accession>
<reference evidence="2 3" key="1">
    <citation type="submission" date="2019-04" db="EMBL/GenBank/DDBJ databases">
        <title>An improved genome assembly and genetic linkage map for asparagus bean, Vigna unguiculata ssp. sesquipedialis.</title>
        <authorList>
            <person name="Xia Q."/>
            <person name="Zhang R."/>
            <person name="Dong Y."/>
        </authorList>
    </citation>
    <scope>NUCLEOTIDE SEQUENCE [LARGE SCALE GENOMIC DNA]</scope>
    <source>
        <tissue evidence="2">Leaf</tissue>
    </source>
</reference>
<dbReference type="AlphaFoldDB" id="A0A4D6NND3"/>
<name>A0A4D6NND3_VIGUN</name>
<evidence type="ECO:0000313" key="2">
    <source>
        <dbReference type="EMBL" id="QCE14451.1"/>
    </source>
</evidence>
<evidence type="ECO:0000313" key="3">
    <source>
        <dbReference type="Proteomes" id="UP000501690"/>
    </source>
</evidence>
<feature type="region of interest" description="Disordered" evidence="1">
    <location>
        <begin position="76"/>
        <end position="95"/>
    </location>
</feature>
<sequence>MNLPAHIITCSPPSMNLSAHGTSSPDPSITSPLKNNAHKSQLQRYCLAQPKPRQAKPAQTAWQDIFAARRQIRSEPLFEGLPPSKPHLAARRHAI</sequence>
<evidence type="ECO:0000256" key="1">
    <source>
        <dbReference type="SAM" id="MobiDB-lite"/>
    </source>
</evidence>
<feature type="region of interest" description="Disordered" evidence="1">
    <location>
        <begin position="11"/>
        <end position="36"/>
    </location>
</feature>
<dbReference type="Proteomes" id="UP000501690">
    <property type="component" value="Linkage Group LG11"/>
</dbReference>
<keyword evidence="3" id="KW-1185">Reference proteome</keyword>
<protein>
    <submittedName>
        <fullName evidence="2">Uncharacterized protein</fullName>
    </submittedName>
</protein>
<proteinExistence type="predicted"/>
<gene>
    <name evidence="2" type="ORF">DEO72_LG11g1451</name>
</gene>
<dbReference type="EMBL" id="CP039355">
    <property type="protein sequence ID" value="QCE14451.1"/>
    <property type="molecule type" value="Genomic_DNA"/>
</dbReference>